<accession>A0A0X3NXC4</accession>
<name>A0A0X3NXC4_SCHSO</name>
<reference evidence="1" key="1">
    <citation type="submission" date="2016-01" db="EMBL/GenBank/DDBJ databases">
        <title>Reference transcriptome for the parasite Schistocephalus solidus: insights into the molecular evolution of parasitism.</title>
        <authorList>
            <person name="Hebert F.O."/>
            <person name="Grambauer S."/>
            <person name="Barber I."/>
            <person name="Landry C.R."/>
            <person name="Aubin-Horth N."/>
        </authorList>
    </citation>
    <scope>NUCLEOTIDE SEQUENCE</scope>
</reference>
<organism evidence="1">
    <name type="scientific">Schistocephalus solidus</name>
    <name type="common">Tapeworm</name>
    <dbReference type="NCBI Taxonomy" id="70667"/>
    <lineage>
        <taxon>Eukaryota</taxon>
        <taxon>Metazoa</taxon>
        <taxon>Spiralia</taxon>
        <taxon>Lophotrochozoa</taxon>
        <taxon>Platyhelminthes</taxon>
        <taxon>Cestoda</taxon>
        <taxon>Eucestoda</taxon>
        <taxon>Diphyllobothriidea</taxon>
        <taxon>Diphyllobothriidae</taxon>
        <taxon>Schistocephalus</taxon>
    </lineage>
</organism>
<protein>
    <submittedName>
        <fullName evidence="1">Uncharacterized protein</fullName>
    </submittedName>
</protein>
<dbReference type="AlphaFoldDB" id="A0A0X3NXC4"/>
<dbReference type="EMBL" id="GEEE01019212">
    <property type="protein sequence ID" value="JAP44013.1"/>
    <property type="molecule type" value="Transcribed_RNA"/>
</dbReference>
<gene>
    <name evidence="1" type="ORF">TR114626</name>
</gene>
<sequence>MQFLGWFTSSANDTLTSPSANRKELKIFDADSPSALLVSSLQYDCLRRLWNRISKSKRNGHILFWDVISYESHSHNIKNESFSDSVRSKLLPPALLVNNCFHLRKKNEHT</sequence>
<proteinExistence type="predicted"/>
<evidence type="ECO:0000313" key="1">
    <source>
        <dbReference type="EMBL" id="JAP44013.1"/>
    </source>
</evidence>